<dbReference type="SUPFAM" id="SSF53850">
    <property type="entry name" value="Periplasmic binding protein-like II"/>
    <property type="match status" value="1"/>
</dbReference>
<dbReference type="EMBL" id="CP000511">
    <property type="protein sequence ID" value="ABM16499.1"/>
    <property type="molecule type" value="Genomic_DNA"/>
</dbReference>
<keyword evidence="4" id="KW-1185">Reference proteome</keyword>
<dbReference type="KEGG" id="mva:Mvan_5734"/>
<dbReference type="STRING" id="350058.Mvan_5734"/>
<dbReference type="GO" id="GO:0030288">
    <property type="term" value="C:outer membrane-bounded periplasmic space"/>
    <property type="evidence" value="ECO:0007669"/>
    <property type="project" value="TreeGrafter"/>
</dbReference>
<sequence>MDMTRHQRLSRRLVPAVLTAIALPLAACGGSGAGADADAAAPADVNAAKEQAKQFRTAGMPDDWINFGEFYQSVCDSYELGCNGFAAQGVNRTDTDMSSAEEIAAFKNETTNAPMCSDIGIAFGQVAESEGVLLGYTPEAAAALPPAYKAADGGWVASAVGVISIMTNTDVIPNPPKSFADLLKPEYKGRVSISNPVTSGTGQATVFSTAAALSKNKGEFDMDAAIDYWAEFFRLGQRNEAEYSAAAFERGETPIRVAYDFVNIQAGQLVGEKGVDTAIVIPAEGGVWSPSATMCNKKTEDPDLAKLVLDHTLSDEGQLVFARVGARPVRYVLGELEVPAELKTNWLPEGQYANVIQYPDDAWPDPAVVAERWENDVLTAG</sequence>
<protein>
    <submittedName>
        <fullName evidence="3">ABC transporter, periplasmic substrate-binding protein</fullName>
    </submittedName>
</protein>
<dbReference type="GO" id="GO:0030975">
    <property type="term" value="F:thiamine binding"/>
    <property type="evidence" value="ECO:0007669"/>
    <property type="project" value="TreeGrafter"/>
</dbReference>
<evidence type="ECO:0000256" key="1">
    <source>
        <dbReference type="ARBA" id="ARBA00022729"/>
    </source>
</evidence>
<feature type="signal peptide" evidence="2">
    <location>
        <begin position="1"/>
        <end position="26"/>
    </location>
</feature>
<dbReference type="eggNOG" id="COG1840">
    <property type="taxonomic scope" value="Bacteria"/>
</dbReference>
<dbReference type="GO" id="GO:0015888">
    <property type="term" value="P:thiamine transport"/>
    <property type="evidence" value="ECO:0007669"/>
    <property type="project" value="TreeGrafter"/>
</dbReference>
<organism evidence="3 4">
    <name type="scientific">Mycolicibacterium vanbaalenii (strain DSM 7251 / JCM 13017 / BCRC 16820 / KCTC 9966 / NRRL B-24157 / PYR-1)</name>
    <name type="common">Mycobacterium vanbaalenii</name>
    <dbReference type="NCBI Taxonomy" id="350058"/>
    <lineage>
        <taxon>Bacteria</taxon>
        <taxon>Bacillati</taxon>
        <taxon>Actinomycetota</taxon>
        <taxon>Actinomycetes</taxon>
        <taxon>Mycobacteriales</taxon>
        <taxon>Mycobacteriaceae</taxon>
        <taxon>Mycolicibacterium</taxon>
    </lineage>
</organism>
<dbReference type="AlphaFoldDB" id="A1TH49"/>
<evidence type="ECO:0000313" key="3">
    <source>
        <dbReference type="EMBL" id="ABM16499.1"/>
    </source>
</evidence>
<dbReference type="GO" id="GO:0030976">
    <property type="term" value="F:thiamine pyrophosphate binding"/>
    <property type="evidence" value="ECO:0007669"/>
    <property type="project" value="TreeGrafter"/>
</dbReference>
<gene>
    <name evidence="3" type="ordered locus">Mvan_5734</name>
</gene>
<evidence type="ECO:0000313" key="4">
    <source>
        <dbReference type="Proteomes" id="UP000009159"/>
    </source>
</evidence>
<evidence type="ECO:0000256" key="2">
    <source>
        <dbReference type="SAM" id="SignalP"/>
    </source>
</evidence>
<dbReference type="PANTHER" id="PTHR30006">
    <property type="entry name" value="THIAMINE-BINDING PERIPLASMIC PROTEIN-RELATED"/>
    <property type="match status" value="1"/>
</dbReference>
<feature type="chain" id="PRO_5039046959" evidence="2">
    <location>
        <begin position="27"/>
        <end position="381"/>
    </location>
</feature>
<dbReference type="Proteomes" id="UP000009159">
    <property type="component" value="Chromosome"/>
</dbReference>
<proteinExistence type="predicted"/>
<keyword evidence="1 2" id="KW-0732">Signal</keyword>
<reference evidence="3" key="1">
    <citation type="submission" date="2006-12" db="EMBL/GenBank/DDBJ databases">
        <title>Complete sequence of Mycobacterium vanbaalenii PYR-1.</title>
        <authorList>
            <consortium name="US DOE Joint Genome Institute"/>
            <person name="Copeland A."/>
            <person name="Lucas S."/>
            <person name="Lapidus A."/>
            <person name="Barry K."/>
            <person name="Detter J.C."/>
            <person name="Glavina del Rio T."/>
            <person name="Hammon N."/>
            <person name="Israni S."/>
            <person name="Dalin E."/>
            <person name="Tice H."/>
            <person name="Pitluck S."/>
            <person name="Singan V."/>
            <person name="Schmutz J."/>
            <person name="Larimer F."/>
            <person name="Land M."/>
            <person name="Hauser L."/>
            <person name="Kyrpides N."/>
            <person name="Anderson I.J."/>
            <person name="Miller C."/>
            <person name="Richardson P."/>
        </authorList>
    </citation>
    <scope>NUCLEOTIDE SEQUENCE [LARGE SCALE GENOMIC DNA]</scope>
    <source>
        <strain evidence="3">PYR-1</strain>
    </source>
</reference>
<name>A1TH49_MYCVP</name>
<dbReference type="PANTHER" id="PTHR30006:SF2">
    <property type="entry name" value="ABC TRANSPORTER SUBSTRATE-BINDING PROTEIN"/>
    <property type="match status" value="1"/>
</dbReference>
<dbReference type="Gene3D" id="3.40.190.10">
    <property type="entry name" value="Periplasmic binding protein-like II"/>
    <property type="match status" value="2"/>
</dbReference>
<accession>A1TH49</accession>
<dbReference type="Pfam" id="PF13343">
    <property type="entry name" value="SBP_bac_6"/>
    <property type="match status" value="1"/>
</dbReference>
<dbReference type="HOGENOM" id="CLU_026974_3_0_11"/>